<evidence type="ECO:0000256" key="6">
    <source>
        <dbReference type="ARBA" id="ARBA00023136"/>
    </source>
</evidence>
<keyword evidence="5 7" id="KW-1133">Transmembrane helix</keyword>
<organism evidence="8 9">
    <name type="scientific">Methanosalsum zhilinae (strain DSM 4017 / NBRC 107636 / OCM 62 / WeN5)</name>
    <name type="common">Methanohalophilus zhilinae</name>
    <dbReference type="NCBI Taxonomy" id="679901"/>
    <lineage>
        <taxon>Archaea</taxon>
        <taxon>Methanobacteriati</taxon>
        <taxon>Methanobacteriota</taxon>
        <taxon>Stenosarchaea group</taxon>
        <taxon>Methanomicrobia</taxon>
        <taxon>Methanosarcinales</taxon>
        <taxon>Methanosarcinaceae</taxon>
        <taxon>Methanosalsum</taxon>
    </lineage>
</organism>
<evidence type="ECO:0000256" key="5">
    <source>
        <dbReference type="ARBA" id="ARBA00022989"/>
    </source>
</evidence>
<feature type="transmembrane region" description="Helical" evidence="7">
    <location>
        <begin position="277"/>
        <end position="299"/>
    </location>
</feature>
<comment type="similarity">
    <text evidence="2">Belongs to the UPF0718 family.</text>
</comment>
<dbReference type="GO" id="GO:0005886">
    <property type="term" value="C:plasma membrane"/>
    <property type="evidence" value="ECO:0007669"/>
    <property type="project" value="UniProtKB-SubCell"/>
</dbReference>
<feature type="transmembrane region" description="Helical" evidence="7">
    <location>
        <begin position="88"/>
        <end position="111"/>
    </location>
</feature>
<keyword evidence="3" id="KW-1003">Cell membrane</keyword>
<evidence type="ECO:0000256" key="1">
    <source>
        <dbReference type="ARBA" id="ARBA00004651"/>
    </source>
</evidence>
<protein>
    <submittedName>
        <fullName evidence="8">Permease</fullName>
    </submittedName>
</protein>
<keyword evidence="9" id="KW-1185">Reference proteome</keyword>
<feature type="transmembrane region" description="Helical" evidence="7">
    <location>
        <begin position="212"/>
        <end position="229"/>
    </location>
</feature>
<feature type="transmembrane region" description="Helical" evidence="7">
    <location>
        <begin position="182"/>
        <end position="200"/>
    </location>
</feature>
<dbReference type="Proteomes" id="UP000006622">
    <property type="component" value="Chromosome"/>
</dbReference>
<name>F7XK64_METZD</name>
<feature type="transmembrane region" description="Helical" evidence="7">
    <location>
        <begin position="12"/>
        <end position="34"/>
    </location>
</feature>
<accession>F7XK64</accession>
<feature type="transmembrane region" description="Helical" evidence="7">
    <location>
        <begin position="118"/>
        <end position="136"/>
    </location>
</feature>
<feature type="transmembrane region" description="Helical" evidence="7">
    <location>
        <begin position="59"/>
        <end position="82"/>
    </location>
</feature>
<dbReference type="AlphaFoldDB" id="F7XK64"/>
<dbReference type="InterPro" id="IPR053166">
    <property type="entry name" value="UPF0718_permease"/>
</dbReference>
<evidence type="ECO:0000313" key="8">
    <source>
        <dbReference type="EMBL" id="AEH60529.1"/>
    </source>
</evidence>
<dbReference type="InterPro" id="IPR005524">
    <property type="entry name" value="DUF318"/>
</dbReference>
<feature type="transmembrane region" description="Helical" evidence="7">
    <location>
        <begin position="249"/>
        <end position="270"/>
    </location>
</feature>
<gene>
    <name evidence="8" type="ordered locus">Mzhil_0662</name>
</gene>
<dbReference type="PANTHER" id="PTHR42775">
    <property type="entry name" value="PERMEASE RV2963-RELATED"/>
    <property type="match status" value="1"/>
</dbReference>
<reference evidence="8 9" key="1">
    <citation type="submission" date="2010-07" db="EMBL/GenBank/DDBJ databases">
        <title>The complete genome of Methanosalsum zhilinae DSM 4017.</title>
        <authorList>
            <consortium name="US DOE Joint Genome Institute (JGI-PGF)"/>
            <person name="Lucas S."/>
            <person name="Copeland A."/>
            <person name="Lapidus A."/>
            <person name="Glavina del Rio T."/>
            <person name="Dalin E."/>
            <person name="Tice H."/>
            <person name="Bruce D."/>
            <person name="Goodwin L."/>
            <person name="Pitluck S."/>
            <person name="Kyrpides N."/>
            <person name="Mavromatis K."/>
            <person name="Ovchinnikova G."/>
            <person name="Daligault H."/>
            <person name="Detter J.C."/>
            <person name="Han C."/>
            <person name="Tapia R."/>
            <person name="Larimer F."/>
            <person name="Land M."/>
            <person name="Hauser L."/>
            <person name="Markowitz V."/>
            <person name="Cheng J.-F."/>
            <person name="Hugenholtz P."/>
            <person name="Woyke T."/>
            <person name="Wu D."/>
            <person name="Spring S."/>
            <person name="Schueler E."/>
            <person name="Brambilla E."/>
            <person name="Klenk H.-P."/>
            <person name="Eisen J.A."/>
        </authorList>
    </citation>
    <scope>NUCLEOTIDE SEQUENCE [LARGE SCALE GENOMIC DNA]</scope>
    <source>
        <strain evidence="9">DSM 4017 / NBRC 107636 / OCM 62 / WeN5</strain>
    </source>
</reference>
<keyword evidence="4 7" id="KW-0812">Transmembrane</keyword>
<dbReference type="Pfam" id="PF03773">
    <property type="entry name" value="ArsP_1"/>
    <property type="match status" value="1"/>
</dbReference>
<keyword evidence="6 7" id="KW-0472">Membrane</keyword>
<evidence type="ECO:0000256" key="3">
    <source>
        <dbReference type="ARBA" id="ARBA00022475"/>
    </source>
</evidence>
<sequence length="300" mass="32276">MVFPVLEDTLGFFLKITLELTILFIGISFLIGLLQEYVHPDRIKNAACRSQNWIINNSLGAGLGMTTPFCSCSTIPLLLGMLKGGVPFGAAMSFLIASPLINPVIMGLLIALLGIRVAAIYFIIVFPAAVITGYVWNKLGFEDEIKNVTVRQSTCKKAYIQSSHRQKMAGAFRDSWTLFKQMLPWMLLGTGIGSLIYGYLPEEFILKIAGPSNPIAIPAAALIGIPMYIRVETMIPISDVLISKGMGIGAVMALIIGGSGASIPMVSLLSAIFNRKLVIAFIITVMVLATSGGILFSILS</sequence>
<evidence type="ECO:0000313" key="9">
    <source>
        <dbReference type="Proteomes" id="UP000006622"/>
    </source>
</evidence>
<comment type="subcellular location">
    <subcellularLocation>
        <location evidence="1">Cell membrane</location>
        <topology evidence="1">Multi-pass membrane protein</topology>
    </subcellularLocation>
</comment>
<dbReference type="PANTHER" id="PTHR42775:SF2">
    <property type="entry name" value="PERMEASE"/>
    <property type="match status" value="1"/>
</dbReference>
<proteinExistence type="inferred from homology"/>
<evidence type="ECO:0000256" key="4">
    <source>
        <dbReference type="ARBA" id="ARBA00022692"/>
    </source>
</evidence>
<dbReference type="OrthoDB" id="307973at2157"/>
<evidence type="ECO:0000256" key="2">
    <source>
        <dbReference type="ARBA" id="ARBA00006386"/>
    </source>
</evidence>
<dbReference type="STRING" id="679901.Mzhil_0662"/>
<evidence type="ECO:0000256" key="7">
    <source>
        <dbReference type="SAM" id="Phobius"/>
    </source>
</evidence>
<dbReference type="EMBL" id="CP002101">
    <property type="protein sequence ID" value="AEH60529.1"/>
    <property type="molecule type" value="Genomic_DNA"/>
</dbReference>
<dbReference type="HOGENOM" id="CLU_059148_1_0_2"/>
<dbReference type="KEGG" id="mzh:Mzhil_0662"/>